<dbReference type="GO" id="GO:0005975">
    <property type="term" value="P:carbohydrate metabolic process"/>
    <property type="evidence" value="ECO:0007669"/>
    <property type="project" value="InterPro"/>
</dbReference>
<dbReference type="InterPro" id="IPR006710">
    <property type="entry name" value="Glyco_hydro_43"/>
</dbReference>
<dbReference type="PANTHER" id="PTHR43301:SF3">
    <property type="entry name" value="ARABINAN ENDO-1,5-ALPHA-L-ARABINOSIDASE A-RELATED"/>
    <property type="match status" value="1"/>
</dbReference>
<evidence type="ECO:0000256" key="8">
    <source>
        <dbReference type="PIRSR" id="PIRSR606710-1"/>
    </source>
</evidence>
<dbReference type="CDD" id="cd08998">
    <property type="entry name" value="GH43_Arb43a-like"/>
    <property type="match status" value="1"/>
</dbReference>
<dbReference type="Gene3D" id="2.115.10.20">
    <property type="entry name" value="Glycosyl hydrolase domain, family 43"/>
    <property type="match status" value="1"/>
</dbReference>
<dbReference type="PANTHER" id="PTHR43301">
    <property type="entry name" value="ARABINAN ENDO-1,5-ALPHA-L-ARABINOSIDASE"/>
    <property type="match status" value="1"/>
</dbReference>
<dbReference type="InterPro" id="IPR016840">
    <property type="entry name" value="Glyco_hydro_43_endo_a_Ara-ase"/>
</dbReference>
<dbReference type="EC" id="3.2.1.99" evidence="4 7"/>
<feature type="chain" id="PRO_5035768090" description="Arabinan endo-1,5-alpha-L-arabinosidase" evidence="10">
    <location>
        <begin position="22"/>
        <end position="314"/>
    </location>
</feature>
<evidence type="ECO:0000256" key="1">
    <source>
        <dbReference type="ARBA" id="ARBA00000375"/>
    </source>
</evidence>
<dbReference type="AlphaFoldDB" id="A0A8S0XF84"/>
<keyword evidence="12" id="KW-1185">Reference proteome</keyword>
<evidence type="ECO:0000256" key="5">
    <source>
        <dbReference type="ARBA" id="ARBA00022801"/>
    </source>
</evidence>
<keyword evidence="5 7" id="KW-0378">Hydrolase</keyword>
<evidence type="ECO:0000256" key="10">
    <source>
        <dbReference type="SAM" id="SignalP"/>
    </source>
</evidence>
<dbReference type="Pfam" id="PF04616">
    <property type="entry name" value="Glyco_hydro_43"/>
    <property type="match status" value="1"/>
</dbReference>
<gene>
    <name evidence="11" type="ORF">AAE3_LOCUS2950</name>
</gene>
<evidence type="ECO:0000256" key="7">
    <source>
        <dbReference type="PIRNR" id="PIRNR026534"/>
    </source>
</evidence>
<proteinExistence type="inferred from homology"/>
<reference evidence="11 12" key="1">
    <citation type="submission" date="2020-01" db="EMBL/GenBank/DDBJ databases">
        <authorList>
            <person name="Gupta K D."/>
        </authorList>
    </citation>
    <scope>NUCLEOTIDE SEQUENCE [LARGE SCALE GENOMIC DNA]</scope>
</reference>
<dbReference type="InterPro" id="IPR050727">
    <property type="entry name" value="GH43_arabinanases"/>
</dbReference>
<dbReference type="EMBL" id="CACVBS010000030">
    <property type="protein sequence ID" value="CAA7260619.1"/>
    <property type="molecule type" value="Genomic_DNA"/>
</dbReference>
<evidence type="ECO:0000256" key="6">
    <source>
        <dbReference type="ARBA" id="ARBA00023295"/>
    </source>
</evidence>
<evidence type="ECO:0000256" key="3">
    <source>
        <dbReference type="ARBA" id="ARBA00009865"/>
    </source>
</evidence>
<organism evidence="11 12">
    <name type="scientific">Cyclocybe aegerita</name>
    <name type="common">Black poplar mushroom</name>
    <name type="synonym">Agrocybe aegerita</name>
    <dbReference type="NCBI Taxonomy" id="1973307"/>
    <lineage>
        <taxon>Eukaryota</taxon>
        <taxon>Fungi</taxon>
        <taxon>Dikarya</taxon>
        <taxon>Basidiomycota</taxon>
        <taxon>Agaricomycotina</taxon>
        <taxon>Agaricomycetes</taxon>
        <taxon>Agaricomycetidae</taxon>
        <taxon>Agaricales</taxon>
        <taxon>Agaricineae</taxon>
        <taxon>Bolbitiaceae</taxon>
        <taxon>Cyclocybe</taxon>
    </lineage>
</organism>
<feature type="active site" description="Proton acceptor" evidence="8">
    <location>
        <position position="36"/>
    </location>
</feature>
<comment type="catalytic activity">
    <reaction evidence="1 7">
        <text>Endohydrolysis of (1-&gt;5)-alpha-arabinofuranosidic linkages in (1-&gt;5)-arabinans.</text>
        <dbReference type="EC" id="3.2.1.99"/>
    </reaction>
</comment>
<evidence type="ECO:0000256" key="9">
    <source>
        <dbReference type="PIRSR" id="PIRSR606710-2"/>
    </source>
</evidence>
<name>A0A8S0XF84_CYCAE</name>
<keyword evidence="6 7" id="KW-0326">Glycosidase</keyword>
<comment type="pathway">
    <text evidence="2 7">Glycan metabolism; L-arabinan degradation.</text>
</comment>
<feature type="active site" description="Proton donor" evidence="8">
    <location>
        <position position="205"/>
    </location>
</feature>
<sequence length="314" mass="33197">MLPGILPLFVLVASALAPALAQVGPGVVTGDTRVHDPTICKDNNGKYFLFSTAPGIEIRTSTDRTAWTLAGKVWPSGASWTDTYTGMSNGNLWAPECYYNGNEFLLWYSASSFGSQKSAIFLVKSSSGNPGTWSNLGLVTSTSSSNNYNAIDPNVFVENGKWWLTLGSFWSGIKLLPLDPSTGKPPSGAAIISLADRPQASGAIEASSIFKNGNYYYLFTSWDKCCAGTGSTYNIRVGRASSMNGQYVDKNGVALTAGGGTLVLGSHGNIIGPGGQDVYSDGDGPILVYHYYTSSGSFLGINRLDFSGGWPVVV</sequence>
<comment type="similarity">
    <text evidence="3 7">Belongs to the glycosyl hydrolase 43 family.</text>
</comment>
<dbReference type="Proteomes" id="UP000467700">
    <property type="component" value="Unassembled WGS sequence"/>
</dbReference>
<evidence type="ECO:0000256" key="4">
    <source>
        <dbReference type="ARBA" id="ARBA00012586"/>
    </source>
</evidence>
<dbReference type="PIRSF" id="PIRSF026534">
    <property type="entry name" value="Endo_alpha-L-arabinosidase"/>
    <property type="match status" value="1"/>
</dbReference>
<protein>
    <recommendedName>
        <fullName evidence="4 7">Arabinan endo-1,5-alpha-L-arabinosidase</fullName>
        <ecNumber evidence="4 7">3.2.1.99</ecNumber>
    </recommendedName>
</protein>
<feature type="signal peptide" evidence="10">
    <location>
        <begin position="1"/>
        <end position="21"/>
    </location>
</feature>
<evidence type="ECO:0000313" key="11">
    <source>
        <dbReference type="EMBL" id="CAA7260619.1"/>
    </source>
</evidence>
<dbReference type="SUPFAM" id="SSF75005">
    <property type="entry name" value="Arabinanase/levansucrase/invertase"/>
    <property type="match status" value="1"/>
</dbReference>
<keyword evidence="10" id="KW-0732">Signal</keyword>
<evidence type="ECO:0000256" key="2">
    <source>
        <dbReference type="ARBA" id="ARBA00004834"/>
    </source>
</evidence>
<feature type="site" description="Important for catalytic activity, responsible for pKa modulation of the active site Glu and correct orientation of both the proton donor and substrate" evidence="9">
    <location>
        <position position="152"/>
    </location>
</feature>
<accession>A0A8S0XF84</accession>
<comment type="caution">
    <text evidence="11">The sequence shown here is derived from an EMBL/GenBank/DDBJ whole genome shotgun (WGS) entry which is preliminary data.</text>
</comment>
<evidence type="ECO:0000313" key="12">
    <source>
        <dbReference type="Proteomes" id="UP000467700"/>
    </source>
</evidence>
<dbReference type="GO" id="GO:0046558">
    <property type="term" value="F:arabinan endo-1,5-alpha-L-arabinosidase activity"/>
    <property type="evidence" value="ECO:0007669"/>
    <property type="project" value="UniProtKB-EC"/>
</dbReference>
<dbReference type="InterPro" id="IPR023296">
    <property type="entry name" value="Glyco_hydro_beta-prop_sf"/>
</dbReference>
<dbReference type="OrthoDB" id="195678at2759"/>